<feature type="compositionally biased region" description="Basic and acidic residues" evidence="1">
    <location>
        <begin position="663"/>
        <end position="685"/>
    </location>
</feature>
<feature type="region of interest" description="Disordered" evidence="1">
    <location>
        <begin position="656"/>
        <end position="875"/>
    </location>
</feature>
<sequence>MQSVICKPEPVPARTQPENESPSGLLRNGKKFYGVEDTATQWYVHKRRPQYAKCPKPRMFGYKFRMPIRNALKHKSTTAPYRFSGRRISPEFLCLLNRHHASLPGVNRVSKRYLVQKPSFSYYKFDAEEKNRPMRPGIETAAPVTFPCWSMVCPRRKPIYDWYVANDPYQWRSHDQESQDDQETAKPKEKDTQDKKFKAVAQDERKQETKRDRKSSPGSAHSLPKPQKIREPLLHGLYTTKEPEEIEPGKKPSRHKSTKAAEKKSSSLKSTITVTESYCYPAEKIKEPTSSRTSTMRASSEPACADPKKTRDPRRIEFENQPFFQALKGSNYDRVSRQSSKDLVTCSAPRMHSVNSQDEDNWEVSLEREERREKADYERTGYRVRPEPENNFFKSMCCPRQVGVQRSERPDFYDGTDVEMPPDHPWGCCGYGYEGFIHRSEFQDRYEKKTKRKKPPPYCYLWSAVDPNIREEEKKRLAEIKCQHRRKSRHSSPYFFYWSTPKQNVRTEAKSQLEEMDRESEEEPYPPPPCFPNPKPKCSHDRFNRASAVSFGESGLCESSAERTKPKRSDSYSTWSTGRKGRLWRARSHRNTDDSPFPWGEDRDSPIEEHGRSDHSERHMWGGPLPTELGRGLREKPRFLPRIHAFAKRFLFPGPTGMPLKPNSDRHFSESERSKPSASCRKMENETPYCIRRSKKEAAQSTLASPLETMNKNFRTRASEQPRIQDVRGTRDPSYWERAMSMKRQGSSSPKRNRETFYNPYANQRPSTLSPKREKARKKKKRIEPRNRASSEGPSTYQNYQSPPPPTPTAHTKHVKETSDLDEMPERKRAPSPTSLSSDSSEDQSKNTCKKRESRAQREWEERRQRRKAKKCREGFARTSNDWFLTSRSPDQRHPDPPRAGVLTLRNCEFPREPSDPALIEPRGDRFQFLQHRAMCGRGRADNHQSSTSHCNYDRSRSRAPEPRMRGGIDCRKGDYSRRRRRGEEAHGFPTALPVPVNNKRVHYTNSSNLQKHCFCFD</sequence>
<protein>
    <submittedName>
        <fullName evidence="2">Uncharacterized protein</fullName>
    </submittedName>
</protein>
<feature type="region of interest" description="Disordered" evidence="1">
    <location>
        <begin position="938"/>
        <end position="992"/>
    </location>
</feature>
<name>B3MHE9_DROAN</name>
<feature type="compositionally biased region" description="Basic and acidic residues" evidence="1">
    <location>
        <begin position="506"/>
        <end position="515"/>
    </location>
</feature>
<dbReference type="EMBL" id="CH902619">
    <property type="protein sequence ID" value="EDV37949.2"/>
    <property type="molecule type" value="Genomic_DNA"/>
</dbReference>
<reference evidence="2 3" key="1">
    <citation type="journal article" date="2007" name="Nature">
        <title>Evolution of genes and genomes on the Drosophila phylogeny.</title>
        <authorList>
            <consortium name="Drosophila 12 Genomes Consortium"/>
            <person name="Clark A.G."/>
            <person name="Eisen M.B."/>
            <person name="Smith D.R."/>
            <person name="Bergman C.M."/>
            <person name="Oliver B."/>
            <person name="Markow T.A."/>
            <person name="Kaufman T.C."/>
            <person name="Kellis M."/>
            <person name="Gelbart W."/>
            <person name="Iyer V.N."/>
            <person name="Pollard D.A."/>
            <person name="Sackton T.B."/>
            <person name="Larracuente A.M."/>
            <person name="Singh N.D."/>
            <person name="Abad J.P."/>
            <person name="Abt D.N."/>
            <person name="Adryan B."/>
            <person name="Aguade M."/>
            <person name="Akashi H."/>
            <person name="Anderson W.W."/>
            <person name="Aquadro C.F."/>
            <person name="Ardell D.H."/>
            <person name="Arguello R."/>
            <person name="Artieri C.G."/>
            <person name="Barbash D.A."/>
            <person name="Barker D."/>
            <person name="Barsanti P."/>
            <person name="Batterham P."/>
            <person name="Batzoglou S."/>
            <person name="Begun D."/>
            <person name="Bhutkar A."/>
            <person name="Blanco E."/>
            <person name="Bosak S.A."/>
            <person name="Bradley R.K."/>
            <person name="Brand A.D."/>
            <person name="Brent M.R."/>
            <person name="Brooks A.N."/>
            <person name="Brown R.H."/>
            <person name="Butlin R.K."/>
            <person name="Caggese C."/>
            <person name="Calvi B.R."/>
            <person name="Bernardo de Carvalho A."/>
            <person name="Caspi A."/>
            <person name="Castrezana S."/>
            <person name="Celniker S.E."/>
            <person name="Chang J.L."/>
            <person name="Chapple C."/>
            <person name="Chatterji S."/>
            <person name="Chinwalla A."/>
            <person name="Civetta A."/>
            <person name="Clifton S.W."/>
            <person name="Comeron J.M."/>
            <person name="Costello J.C."/>
            <person name="Coyne J.A."/>
            <person name="Daub J."/>
            <person name="David R.G."/>
            <person name="Delcher A.L."/>
            <person name="Delehaunty K."/>
            <person name="Do C.B."/>
            <person name="Ebling H."/>
            <person name="Edwards K."/>
            <person name="Eickbush T."/>
            <person name="Evans J.D."/>
            <person name="Filipski A."/>
            <person name="Findeiss S."/>
            <person name="Freyhult E."/>
            <person name="Fulton L."/>
            <person name="Fulton R."/>
            <person name="Garcia A.C."/>
            <person name="Gardiner A."/>
            <person name="Garfield D.A."/>
            <person name="Garvin B.E."/>
            <person name="Gibson G."/>
            <person name="Gilbert D."/>
            <person name="Gnerre S."/>
            <person name="Godfrey J."/>
            <person name="Good R."/>
            <person name="Gotea V."/>
            <person name="Gravely B."/>
            <person name="Greenberg A.J."/>
            <person name="Griffiths-Jones S."/>
            <person name="Gross S."/>
            <person name="Guigo R."/>
            <person name="Gustafson E.A."/>
            <person name="Haerty W."/>
            <person name="Hahn M.W."/>
            <person name="Halligan D.L."/>
            <person name="Halpern A.L."/>
            <person name="Halter G.M."/>
            <person name="Han M.V."/>
            <person name="Heger A."/>
            <person name="Hillier L."/>
            <person name="Hinrichs A.S."/>
            <person name="Holmes I."/>
            <person name="Hoskins R.A."/>
            <person name="Hubisz M.J."/>
            <person name="Hultmark D."/>
            <person name="Huntley M.A."/>
            <person name="Jaffe D.B."/>
            <person name="Jagadeeshan S."/>
            <person name="Jeck W.R."/>
            <person name="Johnson J."/>
            <person name="Jones C.D."/>
            <person name="Jordan W.C."/>
            <person name="Karpen G.H."/>
            <person name="Kataoka E."/>
            <person name="Keightley P.D."/>
            <person name="Kheradpour P."/>
            <person name="Kirkness E.F."/>
            <person name="Koerich L.B."/>
            <person name="Kristiansen K."/>
            <person name="Kudrna D."/>
            <person name="Kulathinal R.J."/>
            <person name="Kumar S."/>
            <person name="Kwok R."/>
            <person name="Lander E."/>
            <person name="Langley C.H."/>
            <person name="Lapoint R."/>
            <person name="Lazzaro B.P."/>
            <person name="Lee S.J."/>
            <person name="Levesque L."/>
            <person name="Li R."/>
            <person name="Lin C.F."/>
            <person name="Lin M.F."/>
            <person name="Lindblad-Toh K."/>
            <person name="Llopart A."/>
            <person name="Long M."/>
            <person name="Low L."/>
            <person name="Lozovsky E."/>
            <person name="Lu J."/>
            <person name="Luo M."/>
            <person name="Machado C.A."/>
            <person name="Makalowski W."/>
            <person name="Marzo M."/>
            <person name="Matsuda M."/>
            <person name="Matzkin L."/>
            <person name="McAllister B."/>
            <person name="McBride C.S."/>
            <person name="McKernan B."/>
            <person name="McKernan K."/>
            <person name="Mendez-Lago M."/>
            <person name="Minx P."/>
            <person name="Mollenhauer M.U."/>
            <person name="Montooth K."/>
            <person name="Mount S.M."/>
            <person name="Mu X."/>
            <person name="Myers E."/>
            <person name="Negre B."/>
            <person name="Newfeld S."/>
            <person name="Nielsen R."/>
            <person name="Noor M.A."/>
            <person name="O'Grady P."/>
            <person name="Pachter L."/>
            <person name="Papaceit M."/>
            <person name="Parisi M.J."/>
            <person name="Parisi M."/>
            <person name="Parts L."/>
            <person name="Pedersen J.S."/>
            <person name="Pesole G."/>
            <person name="Phillippy A.M."/>
            <person name="Ponting C.P."/>
            <person name="Pop M."/>
            <person name="Porcelli D."/>
            <person name="Powell J.R."/>
            <person name="Prohaska S."/>
            <person name="Pruitt K."/>
            <person name="Puig M."/>
            <person name="Quesneville H."/>
            <person name="Ram K.R."/>
            <person name="Rand D."/>
            <person name="Rasmussen M.D."/>
            <person name="Reed L.K."/>
            <person name="Reenan R."/>
            <person name="Reily A."/>
            <person name="Remington K.A."/>
            <person name="Rieger T.T."/>
            <person name="Ritchie M.G."/>
            <person name="Robin C."/>
            <person name="Rogers Y.H."/>
            <person name="Rohde C."/>
            <person name="Rozas J."/>
            <person name="Rubenfield M.J."/>
            <person name="Ruiz A."/>
            <person name="Russo S."/>
            <person name="Salzberg S.L."/>
            <person name="Sanchez-Gracia A."/>
            <person name="Saranga D.J."/>
            <person name="Sato H."/>
            <person name="Schaeffer S.W."/>
            <person name="Schatz M.C."/>
            <person name="Schlenke T."/>
            <person name="Schwartz R."/>
            <person name="Segarra C."/>
            <person name="Singh R.S."/>
            <person name="Sirot L."/>
            <person name="Sirota M."/>
            <person name="Sisneros N.B."/>
            <person name="Smith C.D."/>
            <person name="Smith T.F."/>
            <person name="Spieth J."/>
            <person name="Stage D.E."/>
            <person name="Stark A."/>
            <person name="Stephan W."/>
            <person name="Strausberg R.L."/>
            <person name="Strempel S."/>
            <person name="Sturgill D."/>
            <person name="Sutton G."/>
            <person name="Sutton G.G."/>
            <person name="Tao W."/>
            <person name="Teichmann S."/>
            <person name="Tobari Y.N."/>
            <person name="Tomimura Y."/>
            <person name="Tsolas J.M."/>
            <person name="Valente V.L."/>
            <person name="Venter E."/>
            <person name="Venter J.C."/>
            <person name="Vicario S."/>
            <person name="Vieira F.G."/>
            <person name="Vilella A.J."/>
            <person name="Villasante A."/>
            <person name="Walenz B."/>
            <person name="Wang J."/>
            <person name="Wasserman M."/>
            <person name="Watts T."/>
            <person name="Wilson D."/>
            <person name="Wilson R.K."/>
            <person name="Wing R.A."/>
            <person name="Wolfner M.F."/>
            <person name="Wong A."/>
            <person name="Wong G.K."/>
            <person name="Wu C.I."/>
            <person name="Wu G."/>
            <person name="Yamamoto D."/>
            <person name="Yang H.P."/>
            <person name="Yang S.P."/>
            <person name="Yorke J.A."/>
            <person name="Yoshida K."/>
            <person name="Zdobnov E."/>
            <person name="Zhang P."/>
            <person name="Zhang Y."/>
            <person name="Zimin A.V."/>
            <person name="Baldwin J."/>
            <person name="Abdouelleil A."/>
            <person name="Abdulkadir J."/>
            <person name="Abebe A."/>
            <person name="Abera B."/>
            <person name="Abreu J."/>
            <person name="Acer S.C."/>
            <person name="Aftuck L."/>
            <person name="Alexander A."/>
            <person name="An P."/>
            <person name="Anderson E."/>
            <person name="Anderson S."/>
            <person name="Arachi H."/>
            <person name="Azer M."/>
            <person name="Bachantsang P."/>
            <person name="Barry A."/>
            <person name="Bayul T."/>
            <person name="Berlin A."/>
            <person name="Bessette D."/>
            <person name="Bloom T."/>
            <person name="Blye J."/>
            <person name="Boguslavskiy L."/>
            <person name="Bonnet C."/>
            <person name="Boukhgalter B."/>
            <person name="Bourzgui I."/>
            <person name="Brown A."/>
            <person name="Cahill P."/>
            <person name="Channer S."/>
            <person name="Cheshatsang Y."/>
            <person name="Chuda L."/>
            <person name="Citroen M."/>
            <person name="Collymore A."/>
            <person name="Cooke P."/>
            <person name="Costello M."/>
            <person name="D'Aco K."/>
            <person name="Daza R."/>
            <person name="De Haan G."/>
            <person name="DeGray S."/>
            <person name="DeMaso C."/>
            <person name="Dhargay N."/>
            <person name="Dooley K."/>
            <person name="Dooley E."/>
            <person name="Doricent M."/>
            <person name="Dorje P."/>
            <person name="Dorjee K."/>
            <person name="Dupes A."/>
            <person name="Elong R."/>
            <person name="Falk J."/>
            <person name="Farina A."/>
            <person name="Faro S."/>
            <person name="Ferguson D."/>
            <person name="Fisher S."/>
            <person name="Foley C.D."/>
            <person name="Franke A."/>
            <person name="Friedrich D."/>
            <person name="Gadbois L."/>
            <person name="Gearin G."/>
            <person name="Gearin C.R."/>
            <person name="Giannoukos G."/>
            <person name="Goode T."/>
            <person name="Graham J."/>
            <person name="Grandbois E."/>
            <person name="Grewal S."/>
            <person name="Gyaltsen K."/>
            <person name="Hafez N."/>
            <person name="Hagos B."/>
            <person name="Hall J."/>
            <person name="Henson C."/>
            <person name="Hollinger A."/>
            <person name="Honan T."/>
            <person name="Huard M.D."/>
            <person name="Hughes L."/>
            <person name="Hurhula B."/>
            <person name="Husby M.E."/>
            <person name="Kamat A."/>
            <person name="Kanga B."/>
            <person name="Kashin S."/>
            <person name="Khazanovich D."/>
            <person name="Kisner P."/>
            <person name="Lance K."/>
            <person name="Lara M."/>
            <person name="Lee W."/>
            <person name="Lennon N."/>
            <person name="Letendre F."/>
            <person name="LeVine R."/>
            <person name="Lipovsky A."/>
            <person name="Liu X."/>
            <person name="Liu J."/>
            <person name="Liu S."/>
            <person name="Lokyitsang T."/>
            <person name="Lokyitsang Y."/>
            <person name="Lubonja R."/>
            <person name="Lui A."/>
            <person name="MacDonald P."/>
            <person name="Magnisalis V."/>
            <person name="Maru K."/>
            <person name="Matthews C."/>
            <person name="McCusker W."/>
            <person name="McDonough S."/>
            <person name="Mehta T."/>
            <person name="Meldrim J."/>
            <person name="Meneus L."/>
            <person name="Mihai O."/>
            <person name="Mihalev A."/>
            <person name="Mihova T."/>
            <person name="Mittelman R."/>
            <person name="Mlenga V."/>
            <person name="Montmayeur A."/>
            <person name="Mulrain L."/>
            <person name="Navidi A."/>
            <person name="Naylor J."/>
            <person name="Negash T."/>
            <person name="Nguyen T."/>
            <person name="Nguyen N."/>
            <person name="Nicol R."/>
            <person name="Norbu C."/>
            <person name="Norbu N."/>
            <person name="Novod N."/>
            <person name="O'Neill B."/>
            <person name="Osman S."/>
            <person name="Markiewicz E."/>
            <person name="Oyono O.L."/>
            <person name="Patti C."/>
            <person name="Phunkhang P."/>
            <person name="Pierre F."/>
            <person name="Priest M."/>
            <person name="Raghuraman S."/>
            <person name="Rege F."/>
            <person name="Reyes R."/>
            <person name="Rise C."/>
            <person name="Rogov P."/>
            <person name="Ross K."/>
            <person name="Ryan E."/>
            <person name="Settipalli S."/>
            <person name="Shea T."/>
            <person name="Sherpa N."/>
            <person name="Shi L."/>
            <person name="Shih D."/>
            <person name="Sparrow T."/>
            <person name="Spaulding J."/>
            <person name="Stalker J."/>
            <person name="Stange-Thomann N."/>
            <person name="Stavropoulos S."/>
            <person name="Stone C."/>
            <person name="Strader C."/>
            <person name="Tesfaye S."/>
            <person name="Thomson T."/>
            <person name="Thoulutsang Y."/>
            <person name="Thoulutsang D."/>
            <person name="Topham K."/>
            <person name="Topping I."/>
            <person name="Tsamla T."/>
            <person name="Vassiliev H."/>
            <person name="Vo A."/>
            <person name="Wangchuk T."/>
            <person name="Wangdi T."/>
            <person name="Weiand M."/>
            <person name="Wilkinson J."/>
            <person name="Wilson A."/>
            <person name="Yadav S."/>
            <person name="Young G."/>
            <person name="Yu Q."/>
            <person name="Zembek L."/>
            <person name="Zhong D."/>
            <person name="Zimmer A."/>
            <person name="Zwirko Z."/>
            <person name="Jaffe D.B."/>
            <person name="Alvarez P."/>
            <person name="Brockman W."/>
            <person name="Butler J."/>
            <person name="Chin C."/>
            <person name="Gnerre S."/>
            <person name="Grabherr M."/>
            <person name="Kleber M."/>
            <person name="Mauceli E."/>
            <person name="MacCallum I."/>
        </authorList>
    </citation>
    <scope>NUCLEOTIDE SEQUENCE [LARGE SCALE GENOMIC DNA]</scope>
    <source>
        <strain evidence="3">Tucson 14024-0371.13</strain>
    </source>
</reference>
<feature type="compositionally biased region" description="Basic residues" evidence="1">
    <location>
        <begin position="579"/>
        <end position="589"/>
    </location>
</feature>
<proteinExistence type="predicted"/>
<evidence type="ECO:0000313" key="3">
    <source>
        <dbReference type="Proteomes" id="UP000007801"/>
    </source>
</evidence>
<keyword evidence="3" id="KW-1185">Reference proteome</keyword>
<evidence type="ECO:0000313" key="2">
    <source>
        <dbReference type="EMBL" id="EDV37949.2"/>
    </source>
</evidence>
<feature type="compositionally biased region" description="Basic and acidic residues" evidence="1">
    <location>
        <begin position="850"/>
        <end position="864"/>
    </location>
</feature>
<feature type="compositionally biased region" description="Basic and acidic residues" evidence="1">
    <location>
        <begin position="365"/>
        <end position="382"/>
    </location>
</feature>
<dbReference type="HOGENOM" id="CLU_364203_0_0_1"/>
<feature type="compositionally biased region" description="Basic residues" evidence="1">
    <location>
        <begin position="774"/>
        <end position="783"/>
    </location>
</feature>
<feature type="compositionally biased region" description="Polar residues" evidence="1">
    <location>
        <begin position="699"/>
        <end position="713"/>
    </location>
</feature>
<accession>B3MHE9</accession>
<dbReference type="OrthoDB" id="7868542at2759"/>
<dbReference type="AlphaFoldDB" id="B3MHE9"/>
<feature type="compositionally biased region" description="Basic and acidic residues" evidence="1">
    <location>
        <begin position="815"/>
        <end position="829"/>
    </location>
</feature>
<feature type="region of interest" description="Disordered" evidence="1">
    <location>
        <begin position="173"/>
        <end position="270"/>
    </location>
</feature>
<evidence type="ECO:0000256" key="1">
    <source>
        <dbReference type="SAM" id="MobiDB-lite"/>
    </source>
</evidence>
<feature type="compositionally biased region" description="Basic and acidic residues" evidence="1">
    <location>
        <begin position="306"/>
        <end position="315"/>
    </location>
</feature>
<feature type="compositionally biased region" description="Polar residues" evidence="1">
    <location>
        <begin position="761"/>
        <end position="770"/>
    </location>
</feature>
<dbReference type="Proteomes" id="UP000007801">
    <property type="component" value="Unassembled WGS sequence"/>
</dbReference>
<feature type="region of interest" description="Disordered" evidence="1">
    <location>
        <begin position="285"/>
        <end position="315"/>
    </location>
</feature>
<organism evidence="2 3">
    <name type="scientific">Drosophila ananassae</name>
    <name type="common">Fruit fly</name>
    <dbReference type="NCBI Taxonomy" id="7217"/>
    <lineage>
        <taxon>Eukaryota</taxon>
        <taxon>Metazoa</taxon>
        <taxon>Ecdysozoa</taxon>
        <taxon>Arthropoda</taxon>
        <taxon>Hexapoda</taxon>
        <taxon>Insecta</taxon>
        <taxon>Pterygota</taxon>
        <taxon>Neoptera</taxon>
        <taxon>Endopterygota</taxon>
        <taxon>Diptera</taxon>
        <taxon>Brachycera</taxon>
        <taxon>Muscomorpha</taxon>
        <taxon>Ephydroidea</taxon>
        <taxon>Drosophilidae</taxon>
        <taxon>Drosophila</taxon>
        <taxon>Sophophora</taxon>
    </lineage>
</organism>
<feature type="compositionally biased region" description="Basic and acidic residues" evidence="1">
    <location>
        <begin position="560"/>
        <end position="570"/>
    </location>
</feature>
<feature type="compositionally biased region" description="Basic and acidic residues" evidence="1">
    <location>
        <begin position="173"/>
        <end position="215"/>
    </location>
</feature>
<feature type="compositionally biased region" description="Basic and acidic residues" evidence="1">
    <location>
        <begin position="952"/>
        <end position="987"/>
    </location>
</feature>
<feature type="region of interest" description="Disordered" evidence="1">
    <location>
        <begin position="344"/>
        <end position="382"/>
    </location>
</feature>
<feature type="region of interest" description="Disordered" evidence="1">
    <location>
        <begin position="1"/>
        <end position="26"/>
    </location>
</feature>
<feature type="compositionally biased region" description="Low complexity" evidence="1">
    <location>
        <begin position="290"/>
        <end position="300"/>
    </location>
</feature>
<feature type="region of interest" description="Disordered" evidence="1">
    <location>
        <begin position="553"/>
        <end position="632"/>
    </location>
</feature>
<dbReference type="InParanoid" id="B3MHE9"/>
<feature type="compositionally biased region" description="Basic and acidic residues" evidence="1">
    <location>
        <begin position="600"/>
        <end position="620"/>
    </location>
</feature>
<feature type="compositionally biased region" description="Pro residues" evidence="1">
    <location>
        <begin position="525"/>
        <end position="535"/>
    </location>
</feature>
<feature type="compositionally biased region" description="Basic and acidic residues" evidence="1">
    <location>
        <begin position="717"/>
        <end position="735"/>
    </location>
</feature>
<gene>
    <name evidence="2" type="primary">Dana\GF13716</name>
    <name evidence="2" type="synonym">dana_GLEANR_13722</name>
    <name evidence="2" type="ORF">GF13716</name>
</gene>
<feature type="compositionally biased region" description="Basic and acidic residues" evidence="1">
    <location>
        <begin position="241"/>
        <end position="250"/>
    </location>
</feature>
<feature type="region of interest" description="Disordered" evidence="1">
    <location>
        <begin position="506"/>
        <end position="538"/>
    </location>
</feature>